<gene>
    <name evidence="5" type="ORF">TRAPUB_498</name>
</gene>
<dbReference type="Gene3D" id="1.20.1050.10">
    <property type="match status" value="1"/>
</dbReference>
<dbReference type="CDD" id="cd03053">
    <property type="entry name" value="GST_N_Phi"/>
    <property type="match status" value="1"/>
</dbReference>
<evidence type="ECO:0000256" key="1">
    <source>
        <dbReference type="ARBA" id="ARBA00012452"/>
    </source>
</evidence>
<dbReference type="GO" id="GO:0006749">
    <property type="term" value="P:glutathione metabolic process"/>
    <property type="evidence" value="ECO:0007669"/>
    <property type="project" value="TreeGrafter"/>
</dbReference>
<dbReference type="AlphaFoldDB" id="A0A1M2VLU5"/>
<evidence type="ECO:0000256" key="2">
    <source>
        <dbReference type="ARBA" id="ARBA00022679"/>
    </source>
</evidence>
<name>A0A1M2VLU5_TRAPU</name>
<evidence type="ECO:0000259" key="3">
    <source>
        <dbReference type="PROSITE" id="PS50404"/>
    </source>
</evidence>
<dbReference type="InterPro" id="IPR036282">
    <property type="entry name" value="Glutathione-S-Trfase_C_sf"/>
</dbReference>
<dbReference type="OrthoDB" id="249703at2759"/>
<proteinExistence type="predicted"/>
<dbReference type="InterPro" id="IPR040079">
    <property type="entry name" value="Glutathione_S-Trfase"/>
</dbReference>
<dbReference type="OMA" id="QGEKWMD"/>
<organism evidence="5 6">
    <name type="scientific">Trametes pubescens</name>
    <name type="common">White-rot fungus</name>
    <dbReference type="NCBI Taxonomy" id="154538"/>
    <lineage>
        <taxon>Eukaryota</taxon>
        <taxon>Fungi</taxon>
        <taxon>Dikarya</taxon>
        <taxon>Basidiomycota</taxon>
        <taxon>Agaricomycotina</taxon>
        <taxon>Agaricomycetes</taxon>
        <taxon>Polyporales</taxon>
        <taxon>Polyporaceae</taxon>
        <taxon>Trametes</taxon>
    </lineage>
</organism>
<evidence type="ECO:0000313" key="6">
    <source>
        <dbReference type="Proteomes" id="UP000184267"/>
    </source>
</evidence>
<dbReference type="GO" id="GO:0043295">
    <property type="term" value="F:glutathione binding"/>
    <property type="evidence" value="ECO:0007669"/>
    <property type="project" value="TreeGrafter"/>
</dbReference>
<feature type="domain" description="GST C-terminal" evidence="4">
    <location>
        <begin position="90"/>
        <end position="235"/>
    </location>
</feature>
<reference evidence="5 6" key="1">
    <citation type="submission" date="2016-10" db="EMBL/GenBank/DDBJ databases">
        <title>Genome sequence of the basidiomycete white-rot fungus Trametes pubescens.</title>
        <authorList>
            <person name="Makela M.R."/>
            <person name="Granchi Z."/>
            <person name="Peng M."/>
            <person name="De Vries R.P."/>
            <person name="Grigoriev I."/>
            <person name="Riley R."/>
            <person name="Hilden K."/>
        </authorList>
    </citation>
    <scope>NUCLEOTIDE SEQUENCE [LARGE SCALE GENOMIC DNA]</scope>
    <source>
        <strain evidence="5 6">FBCC735</strain>
    </source>
</reference>
<dbReference type="Gene3D" id="3.40.30.10">
    <property type="entry name" value="Glutaredoxin"/>
    <property type="match status" value="1"/>
</dbReference>
<dbReference type="SFLD" id="SFLDG00358">
    <property type="entry name" value="Main_(cytGST)"/>
    <property type="match status" value="1"/>
</dbReference>
<feature type="domain" description="GST N-terminal" evidence="3">
    <location>
        <begin position="1"/>
        <end position="82"/>
    </location>
</feature>
<comment type="caution">
    <text evidence="5">The sequence shown here is derived from an EMBL/GenBank/DDBJ whole genome shotgun (WGS) entry which is preliminary data.</text>
</comment>
<dbReference type="SUPFAM" id="SSF52833">
    <property type="entry name" value="Thioredoxin-like"/>
    <property type="match status" value="1"/>
</dbReference>
<accession>A0A1M2VLU5</accession>
<dbReference type="Proteomes" id="UP000184267">
    <property type="component" value="Unassembled WGS sequence"/>
</dbReference>
<keyword evidence="6" id="KW-1185">Reference proteome</keyword>
<dbReference type="GO" id="GO:0004364">
    <property type="term" value="F:glutathione transferase activity"/>
    <property type="evidence" value="ECO:0007669"/>
    <property type="project" value="UniProtKB-EC"/>
</dbReference>
<dbReference type="PANTHER" id="PTHR43900">
    <property type="entry name" value="GLUTATHIONE S-TRANSFERASE RHO"/>
    <property type="match status" value="1"/>
</dbReference>
<dbReference type="EC" id="2.5.1.18" evidence="1"/>
<dbReference type="EMBL" id="MNAD01001029">
    <property type="protein sequence ID" value="OJT08571.1"/>
    <property type="molecule type" value="Genomic_DNA"/>
</dbReference>
<dbReference type="Pfam" id="PF02798">
    <property type="entry name" value="GST_N"/>
    <property type="match status" value="1"/>
</dbReference>
<dbReference type="SFLD" id="SFLDS00019">
    <property type="entry name" value="Glutathione_Transferase_(cytos"/>
    <property type="match status" value="1"/>
</dbReference>
<keyword evidence="2 5" id="KW-0808">Transferase</keyword>
<evidence type="ECO:0000259" key="4">
    <source>
        <dbReference type="PROSITE" id="PS50405"/>
    </source>
</evidence>
<dbReference type="GO" id="GO:0005737">
    <property type="term" value="C:cytoplasm"/>
    <property type="evidence" value="ECO:0007669"/>
    <property type="project" value="TreeGrafter"/>
</dbReference>
<dbReference type="PANTHER" id="PTHR43900:SF3">
    <property type="entry name" value="GLUTATHIONE S-TRANSFERASE RHO"/>
    <property type="match status" value="1"/>
</dbReference>
<dbReference type="STRING" id="154538.A0A1M2VLU5"/>
<dbReference type="InterPro" id="IPR010987">
    <property type="entry name" value="Glutathione-S-Trfase_C-like"/>
</dbReference>
<dbReference type="InterPro" id="IPR036249">
    <property type="entry name" value="Thioredoxin-like_sf"/>
</dbReference>
<sequence length="235" mass="26030">MVLKLYGNLNATCTKRVRTVLAELDVPYEFISIDLAKGEQKTPEYLALQPFGQVPYLDDDGFGLFESRAIARYLGLKYGGVGTLIPEPTDVQKTALFEQAASIEMSDFEPSAVGLAIENLFKPYAFSLVSQMDSQAHCVGDDRMYGKPTDTATVERLKATLEGKMAGYEAILSKTQFLAGNVRTWGLRSQAQNHVTDGRHQEITLADLFHLPCGSLLEQQGIDYLVSDRWPNVAR</sequence>
<protein>
    <recommendedName>
        <fullName evidence="1">glutathione transferase</fullName>
        <ecNumber evidence="1">2.5.1.18</ecNumber>
    </recommendedName>
</protein>
<dbReference type="PROSITE" id="PS50405">
    <property type="entry name" value="GST_CTER"/>
    <property type="match status" value="1"/>
</dbReference>
<dbReference type="FunFam" id="3.40.30.10:FF:000039">
    <property type="entry name" value="Glutathione S-transferase domain"/>
    <property type="match status" value="1"/>
</dbReference>
<dbReference type="SUPFAM" id="SSF47616">
    <property type="entry name" value="GST C-terminal domain-like"/>
    <property type="match status" value="1"/>
</dbReference>
<evidence type="ECO:0000313" key="5">
    <source>
        <dbReference type="EMBL" id="OJT08571.1"/>
    </source>
</evidence>
<dbReference type="PROSITE" id="PS50404">
    <property type="entry name" value="GST_NTER"/>
    <property type="match status" value="1"/>
</dbReference>
<dbReference type="InterPro" id="IPR004045">
    <property type="entry name" value="Glutathione_S-Trfase_N"/>
</dbReference>